<dbReference type="EMBL" id="JTDY01003471">
    <property type="protein sequence ID" value="KOB69506.1"/>
    <property type="molecule type" value="Genomic_DNA"/>
</dbReference>
<evidence type="ECO:0000313" key="2">
    <source>
        <dbReference type="EMBL" id="KOB69506.1"/>
    </source>
</evidence>
<reference evidence="2 3" key="1">
    <citation type="journal article" date="2015" name="Genome Biol. Evol.">
        <title>The genome of winter moth (Operophtera brumata) provides a genomic perspective on sexual dimorphism and phenology.</title>
        <authorList>
            <person name="Derks M.F."/>
            <person name="Smit S."/>
            <person name="Salis L."/>
            <person name="Schijlen E."/>
            <person name="Bossers A."/>
            <person name="Mateman C."/>
            <person name="Pijl A.S."/>
            <person name="de Ridder D."/>
            <person name="Groenen M.A."/>
            <person name="Visser M.E."/>
            <person name="Megens H.J."/>
        </authorList>
    </citation>
    <scope>NUCLEOTIDE SEQUENCE [LARGE SCALE GENOMIC DNA]</scope>
    <source>
        <strain evidence="2">WM2013NL</strain>
        <tissue evidence="2">Head and thorax</tissue>
    </source>
</reference>
<keyword evidence="1" id="KW-0812">Transmembrane</keyword>
<comment type="caution">
    <text evidence="2">The sequence shown here is derived from an EMBL/GenBank/DDBJ whole genome shotgun (WGS) entry which is preliminary data.</text>
</comment>
<feature type="transmembrane region" description="Helical" evidence="1">
    <location>
        <begin position="511"/>
        <end position="537"/>
    </location>
</feature>
<dbReference type="AlphaFoldDB" id="A0A0L7L2E0"/>
<keyword evidence="1" id="KW-1133">Transmembrane helix</keyword>
<dbReference type="STRING" id="104452.A0A0L7L2E0"/>
<gene>
    <name evidence="2" type="ORF">OBRU01_16743</name>
</gene>
<protein>
    <submittedName>
        <fullName evidence="2">Uncharacterized protein</fullName>
    </submittedName>
</protein>
<accession>A0A0L7L2E0</accession>
<keyword evidence="3" id="KW-1185">Reference proteome</keyword>
<proteinExistence type="predicted"/>
<keyword evidence="1" id="KW-0472">Membrane</keyword>
<feature type="transmembrane region" description="Helical" evidence="1">
    <location>
        <begin position="482"/>
        <end position="504"/>
    </location>
</feature>
<evidence type="ECO:0000313" key="3">
    <source>
        <dbReference type="Proteomes" id="UP000037510"/>
    </source>
</evidence>
<organism evidence="2 3">
    <name type="scientific">Operophtera brumata</name>
    <name type="common">Winter moth</name>
    <name type="synonym">Phalaena brumata</name>
    <dbReference type="NCBI Taxonomy" id="104452"/>
    <lineage>
        <taxon>Eukaryota</taxon>
        <taxon>Metazoa</taxon>
        <taxon>Ecdysozoa</taxon>
        <taxon>Arthropoda</taxon>
        <taxon>Hexapoda</taxon>
        <taxon>Insecta</taxon>
        <taxon>Pterygota</taxon>
        <taxon>Neoptera</taxon>
        <taxon>Endopterygota</taxon>
        <taxon>Lepidoptera</taxon>
        <taxon>Glossata</taxon>
        <taxon>Ditrysia</taxon>
        <taxon>Geometroidea</taxon>
        <taxon>Geometridae</taxon>
        <taxon>Larentiinae</taxon>
        <taxon>Operophtera</taxon>
    </lineage>
</organism>
<dbReference type="Proteomes" id="UP000037510">
    <property type="component" value="Unassembled WGS sequence"/>
</dbReference>
<evidence type="ECO:0000256" key="1">
    <source>
        <dbReference type="SAM" id="Phobius"/>
    </source>
</evidence>
<sequence>MGGGRECTIALHDALPRDALPTVRHCTMLCRPCGIARCSADRAALHDALPTVRHCTMLCRPCGIARCSADRTALHDALPTVRHCTMLCRSHGIARCSADLSYTKFLRTLFIMDNNDQTKKCFCARCFMPIDSEDKTHVVSRFRGETPVIHSNSWWMQWAPGFRPQESCNSDYKDESKTSGNRSVPEEPEKKKFFCSRCLHPVDESEKVVFCEQCFHEHVLNRQKAGPDTFFKNCFESWQNNAQFAENMRTFMGGSKDSTPLVFMMQGQQPPFCTCGVHNEDAKNPATPGTVSIADETSTWELSFENRTEFSDIPESCNAIEEQDHPAAEKIEKLTKYLHVSDEKSLKKWKNFELEKSDQISVETSVEFDIVNQISVKNCVELEKLDQTSVENSSDVASCWVDLQNNAISSASPKCLWQCGPIYVASKLLKRDENTVNVPFHAVGLFPLHGKIFNKPTLIQVSPIFDIYCLYMAAPGSSHTGYYVISYQFVYVGSPPTFLFFAIVNDLIFSYNVLIVLIWSVVCVAGCYGWVLVYSLYLELSDLTKLEDLAHLRVSPFAFYTIMAATNTGLDELFK</sequence>
<name>A0A0L7L2E0_OPEBR</name>